<evidence type="ECO:0000313" key="1">
    <source>
        <dbReference type="EMBL" id="GAX62435.1"/>
    </source>
</evidence>
<dbReference type="GO" id="GO:0051213">
    <property type="term" value="F:dioxygenase activity"/>
    <property type="evidence" value="ECO:0007669"/>
    <property type="project" value="UniProtKB-KW"/>
</dbReference>
<keyword evidence="1" id="KW-0560">Oxidoreductase</keyword>
<sequence length="298" mass="34576">MTYKFICISLIVLLTICTKLYADTLRVEDFNEEINVKILEMNEEYVKAIVPEKVIGSISIKSEPDQKYSDTVFIKANGKKRMIICKIKKITKKPGSVTIQIPREKVVAIQIEFPGSEQDSESDWGDILSTREKGREHVPVDAERLKEKIKEELMSELKKKHNRKDAEIEEKIKDELTVEFERKQQIKEDMFEAENYGKVSGRMLNKGKPLPGCQVKITLLEKWGLFGKPREGKWFEAITDEKGHYFFEKVPPGGYKLYWKPPGESSWIRSIKMEPDFFVEIGETSSVFDRETNIRTIN</sequence>
<keyword evidence="1" id="KW-0223">Dioxygenase</keyword>
<accession>A0A286U2T3</accession>
<name>A0A286U2T3_9BACT</name>
<dbReference type="OrthoDB" id="260576at2"/>
<proteinExistence type="predicted"/>
<dbReference type="Proteomes" id="UP000218542">
    <property type="component" value="Unassembled WGS sequence"/>
</dbReference>
<dbReference type="EMBL" id="BAOS01000031">
    <property type="protein sequence ID" value="GAX62435.1"/>
    <property type="molecule type" value="Genomic_DNA"/>
</dbReference>
<dbReference type="GO" id="GO:0030246">
    <property type="term" value="F:carbohydrate binding"/>
    <property type="evidence" value="ECO:0007669"/>
    <property type="project" value="InterPro"/>
</dbReference>
<dbReference type="InterPro" id="IPR013784">
    <property type="entry name" value="Carb-bd-like_fold"/>
</dbReference>
<reference evidence="1 2" key="1">
    <citation type="journal article" date="2017" name="Environ. Microbiol. Rep.">
        <title>Genetic diversity of marine anaerobic ammonium-oxidizing bacteria as revealed by genomic and proteomic analyses of 'Candidatus Scalindua japonica'.</title>
        <authorList>
            <person name="Oshiki M."/>
            <person name="Mizuto K."/>
            <person name="Kimura Z."/>
            <person name="Kindaichi T."/>
            <person name="Satoh H."/>
            <person name="Okabe S."/>
        </authorList>
    </citation>
    <scope>NUCLEOTIDE SEQUENCE [LARGE SCALE GENOMIC DNA]</scope>
    <source>
        <strain evidence="2">husup-a2</strain>
    </source>
</reference>
<dbReference type="RefSeq" id="WP_096895825.1">
    <property type="nucleotide sequence ID" value="NZ_BAOS01000031.1"/>
</dbReference>
<protein>
    <submittedName>
        <fullName evidence="1">Protocatechuate 3,4-dioxygenase beta subunit</fullName>
    </submittedName>
</protein>
<dbReference type="SUPFAM" id="SSF49452">
    <property type="entry name" value="Starch-binding domain-like"/>
    <property type="match status" value="1"/>
</dbReference>
<evidence type="ECO:0000313" key="2">
    <source>
        <dbReference type="Proteomes" id="UP000218542"/>
    </source>
</evidence>
<organism evidence="1 2">
    <name type="scientific">Candidatus Scalindua japonica</name>
    <dbReference type="NCBI Taxonomy" id="1284222"/>
    <lineage>
        <taxon>Bacteria</taxon>
        <taxon>Pseudomonadati</taxon>
        <taxon>Planctomycetota</taxon>
        <taxon>Candidatus Brocadiia</taxon>
        <taxon>Candidatus Brocadiales</taxon>
        <taxon>Candidatus Scalinduaceae</taxon>
        <taxon>Candidatus Scalindua</taxon>
    </lineage>
</organism>
<comment type="caution">
    <text evidence="1">The sequence shown here is derived from an EMBL/GenBank/DDBJ whole genome shotgun (WGS) entry which is preliminary data.</text>
</comment>
<dbReference type="AlphaFoldDB" id="A0A286U2T3"/>
<gene>
    <name evidence="1" type="ORF">SCALIN_C31_0070</name>
</gene>
<keyword evidence="2" id="KW-1185">Reference proteome</keyword>